<organism evidence="10 11">
    <name type="scientific">Mucuna pruriens</name>
    <name type="common">Velvet bean</name>
    <name type="synonym">Dolichos pruriens</name>
    <dbReference type="NCBI Taxonomy" id="157652"/>
    <lineage>
        <taxon>Eukaryota</taxon>
        <taxon>Viridiplantae</taxon>
        <taxon>Streptophyta</taxon>
        <taxon>Embryophyta</taxon>
        <taxon>Tracheophyta</taxon>
        <taxon>Spermatophyta</taxon>
        <taxon>Magnoliopsida</taxon>
        <taxon>eudicotyledons</taxon>
        <taxon>Gunneridae</taxon>
        <taxon>Pentapetalae</taxon>
        <taxon>rosids</taxon>
        <taxon>fabids</taxon>
        <taxon>Fabales</taxon>
        <taxon>Fabaceae</taxon>
        <taxon>Papilionoideae</taxon>
        <taxon>50 kb inversion clade</taxon>
        <taxon>NPAAA clade</taxon>
        <taxon>indigoferoid/millettioid clade</taxon>
        <taxon>Phaseoleae</taxon>
        <taxon>Mucuna</taxon>
    </lineage>
</organism>
<dbReference type="GO" id="GO:0006508">
    <property type="term" value="P:proteolysis"/>
    <property type="evidence" value="ECO:0007669"/>
    <property type="project" value="UniProtKB-KW"/>
</dbReference>
<dbReference type="AlphaFoldDB" id="A0A371HYU5"/>
<reference evidence="10" key="1">
    <citation type="submission" date="2018-05" db="EMBL/GenBank/DDBJ databases">
        <title>Draft genome of Mucuna pruriens seed.</title>
        <authorList>
            <person name="Nnadi N.E."/>
            <person name="Vos R."/>
            <person name="Hasami M.H."/>
            <person name="Devisetty U.K."/>
            <person name="Aguiy J.C."/>
        </authorList>
    </citation>
    <scope>NUCLEOTIDE SEQUENCE [LARGE SCALE GENOMIC DNA]</scope>
    <source>
        <strain evidence="10">JCA_2017</strain>
    </source>
</reference>
<dbReference type="Proteomes" id="UP000257109">
    <property type="component" value="Unassembled WGS sequence"/>
</dbReference>
<dbReference type="InterPro" id="IPR001461">
    <property type="entry name" value="Aspartic_peptidase_A1"/>
</dbReference>
<dbReference type="InterPro" id="IPR033121">
    <property type="entry name" value="PEPTIDASE_A1"/>
</dbReference>
<keyword evidence="2 7" id="KW-0645">Protease</keyword>
<dbReference type="SUPFAM" id="SSF50630">
    <property type="entry name" value="Acid proteases"/>
    <property type="match status" value="1"/>
</dbReference>
<evidence type="ECO:0000256" key="7">
    <source>
        <dbReference type="RuleBase" id="RU000454"/>
    </source>
</evidence>
<dbReference type="InterPro" id="IPR032799">
    <property type="entry name" value="TAXi_C"/>
</dbReference>
<evidence type="ECO:0000256" key="2">
    <source>
        <dbReference type="ARBA" id="ARBA00022670"/>
    </source>
</evidence>
<feature type="active site" evidence="6">
    <location>
        <position position="425"/>
    </location>
</feature>
<dbReference type="PROSITE" id="PS00141">
    <property type="entry name" value="ASP_PROTEASE"/>
    <property type="match status" value="1"/>
</dbReference>
<dbReference type="STRING" id="157652.A0A371HYU5"/>
<dbReference type="PROSITE" id="PS51767">
    <property type="entry name" value="PEPTIDASE_A1"/>
    <property type="match status" value="1"/>
</dbReference>
<keyword evidence="3 7" id="KW-0064">Aspartyl protease</keyword>
<dbReference type="Pfam" id="PF14543">
    <property type="entry name" value="TAXi_N"/>
    <property type="match status" value="1"/>
</dbReference>
<dbReference type="OrthoDB" id="1294322at2759"/>
<name>A0A371HYU5_MUCPR</name>
<evidence type="ECO:0000256" key="4">
    <source>
        <dbReference type="ARBA" id="ARBA00022801"/>
    </source>
</evidence>
<dbReference type="InterPro" id="IPR001969">
    <property type="entry name" value="Aspartic_peptidase_AS"/>
</dbReference>
<dbReference type="InterPro" id="IPR032861">
    <property type="entry name" value="TAXi_N"/>
</dbReference>
<evidence type="ECO:0000313" key="10">
    <source>
        <dbReference type="EMBL" id="RDY07950.1"/>
    </source>
</evidence>
<dbReference type="InterPro" id="IPR034161">
    <property type="entry name" value="Pepsin-like_plant"/>
</dbReference>
<keyword evidence="11" id="KW-1185">Reference proteome</keyword>
<evidence type="ECO:0000256" key="5">
    <source>
        <dbReference type="ARBA" id="ARBA00023180"/>
    </source>
</evidence>
<dbReference type="FunFam" id="2.40.70.10:FF:000034">
    <property type="entry name" value="Aspartyl protease family protein"/>
    <property type="match status" value="1"/>
</dbReference>
<evidence type="ECO:0000256" key="1">
    <source>
        <dbReference type="ARBA" id="ARBA00007447"/>
    </source>
</evidence>
<dbReference type="InterPro" id="IPR021109">
    <property type="entry name" value="Peptidase_aspartic_dom_sf"/>
</dbReference>
<evidence type="ECO:0000256" key="6">
    <source>
        <dbReference type="PIRSR" id="PIRSR601461-1"/>
    </source>
</evidence>
<keyword evidence="5" id="KW-0325">Glycoprotein</keyword>
<keyword evidence="4 7" id="KW-0378">Hydrolase</keyword>
<dbReference type="PANTHER" id="PTHR47967">
    <property type="entry name" value="OS07G0603500 PROTEIN-RELATED"/>
    <property type="match status" value="1"/>
</dbReference>
<feature type="region of interest" description="Disordered" evidence="8">
    <location>
        <begin position="58"/>
        <end position="80"/>
    </location>
</feature>
<sequence length="550" mass="61914">MEKKFVMRKGNNVVTCFKTKGKRNETYTEVDAQNDHNNDPSLTNKEFYKKAKSSESIILNEEEDGDGAISPKPHKRSTKLQLKRRPINHGNEPKTHALDSAIRDLDRIQSLHRKVMEKKDTNSIMSRHQEVNEKKSIAIQQQNNPTNAFVASLESSKNDFSGNIMATLKSGASLGSGEYFIDMFVGTPPKHVWLILDTGSDLSWIQCDPCYDCFEQNGPYYNPKDSSSYRNISCYDPRCQLVSSPNPLHPCKVENQTCPYFYDYADGSNTTGDFALETFTVNLTWPDGKDKFKQVVDVMFGCGHWNKGFFHGADGLLGLGKGPLSFSSQLQSIYGHSFSYCLTDLFSNTSVSSKLVFGEEKELLNLHNLNFTSLLGGEESPDDTFYYLQIKSIMVGGEVLDIPEQTWHWSLEDSGGGSNSGTIIDSGSTLTFFPDSAYDIIKEAFEKKIKLHPIAEDDFIMSPCYNVSGALQVELPDFGIHFADGAVWNFPAENYFYQYEPNEVICLAILKTPHHSHLTIIGNLLQQNFHILYDVKRSRLGFSPRRCAEV</sequence>
<feature type="domain" description="Peptidase A1" evidence="9">
    <location>
        <begin position="179"/>
        <end position="543"/>
    </location>
</feature>
<evidence type="ECO:0000313" key="11">
    <source>
        <dbReference type="Proteomes" id="UP000257109"/>
    </source>
</evidence>
<dbReference type="Pfam" id="PF14541">
    <property type="entry name" value="TAXi_C"/>
    <property type="match status" value="1"/>
</dbReference>
<evidence type="ECO:0000256" key="3">
    <source>
        <dbReference type="ARBA" id="ARBA00022750"/>
    </source>
</evidence>
<dbReference type="FunFam" id="2.40.70.10:FF:000053">
    <property type="entry name" value="Eukaryotic aspartyl protease family protein"/>
    <property type="match status" value="1"/>
</dbReference>
<comment type="caution">
    <text evidence="10">The sequence shown here is derived from an EMBL/GenBank/DDBJ whole genome shotgun (WGS) entry which is preliminary data.</text>
</comment>
<protein>
    <submittedName>
        <fullName evidence="10">Aspartyl protease family protein 2</fullName>
    </submittedName>
</protein>
<dbReference type="PRINTS" id="PR00792">
    <property type="entry name" value="PEPSIN"/>
</dbReference>
<dbReference type="CDD" id="cd05476">
    <property type="entry name" value="pepsin_A_like_plant"/>
    <property type="match status" value="1"/>
</dbReference>
<gene>
    <name evidence="10" type="primary">APF2</name>
    <name evidence="10" type="ORF">CR513_07874</name>
</gene>
<dbReference type="EMBL" id="QJKJ01001370">
    <property type="protein sequence ID" value="RDY07950.1"/>
    <property type="molecule type" value="Genomic_DNA"/>
</dbReference>
<dbReference type="InterPro" id="IPR051708">
    <property type="entry name" value="Plant_Aspart_Prot_A1"/>
</dbReference>
<dbReference type="Gene3D" id="2.40.70.10">
    <property type="entry name" value="Acid Proteases"/>
    <property type="match status" value="2"/>
</dbReference>
<evidence type="ECO:0000256" key="8">
    <source>
        <dbReference type="SAM" id="MobiDB-lite"/>
    </source>
</evidence>
<dbReference type="GO" id="GO:0004190">
    <property type="term" value="F:aspartic-type endopeptidase activity"/>
    <property type="evidence" value="ECO:0007669"/>
    <property type="project" value="UniProtKB-KW"/>
</dbReference>
<dbReference type="PANTHER" id="PTHR47967:SF28">
    <property type="entry name" value="ASPARTYL PROTEASE FAMILY PROTEIN 2-LIKE"/>
    <property type="match status" value="1"/>
</dbReference>
<feature type="active site" evidence="6">
    <location>
        <position position="197"/>
    </location>
</feature>
<feature type="non-terminal residue" evidence="10">
    <location>
        <position position="1"/>
    </location>
</feature>
<accession>A0A371HYU5</accession>
<proteinExistence type="inferred from homology"/>
<comment type="similarity">
    <text evidence="1 7">Belongs to the peptidase A1 family.</text>
</comment>
<evidence type="ECO:0000259" key="9">
    <source>
        <dbReference type="PROSITE" id="PS51767"/>
    </source>
</evidence>